<dbReference type="GO" id="GO:0003723">
    <property type="term" value="F:RNA binding"/>
    <property type="evidence" value="ECO:0007669"/>
    <property type="project" value="UniProtKB-UniRule"/>
</dbReference>
<evidence type="ECO:0000313" key="4">
    <source>
        <dbReference type="EMBL" id="GMT14724.1"/>
    </source>
</evidence>
<keyword evidence="1" id="KW-0677">Repeat</keyword>
<dbReference type="Pfam" id="PF00013">
    <property type="entry name" value="KH_1"/>
    <property type="match status" value="2"/>
</dbReference>
<keyword evidence="5" id="KW-1185">Reference proteome</keyword>
<organism evidence="4 5">
    <name type="scientific">Pristionchus fissidentatus</name>
    <dbReference type="NCBI Taxonomy" id="1538716"/>
    <lineage>
        <taxon>Eukaryota</taxon>
        <taxon>Metazoa</taxon>
        <taxon>Ecdysozoa</taxon>
        <taxon>Nematoda</taxon>
        <taxon>Chromadorea</taxon>
        <taxon>Rhabditida</taxon>
        <taxon>Rhabditina</taxon>
        <taxon>Diplogasteromorpha</taxon>
        <taxon>Diplogasteroidea</taxon>
        <taxon>Neodiplogasteridae</taxon>
        <taxon>Pristionchus</taxon>
    </lineage>
</organism>
<feature type="domain" description="K Homology" evidence="3">
    <location>
        <begin position="90"/>
        <end position="160"/>
    </location>
</feature>
<protein>
    <recommendedName>
        <fullName evidence="3">K Homology domain-containing protein</fullName>
    </recommendedName>
</protein>
<dbReference type="InterPro" id="IPR036612">
    <property type="entry name" value="KH_dom_type_1_sf"/>
</dbReference>
<proteinExistence type="predicted"/>
<dbReference type="PROSITE" id="PS50084">
    <property type="entry name" value="KH_TYPE_1"/>
    <property type="match status" value="2"/>
</dbReference>
<feature type="non-terminal residue" evidence="4">
    <location>
        <position position="1"/>
    </location>
</feature>
<keyword evidence="2" id="KW-0694">RNA-binding</keyword>
<dbReference type="Gene3D" id="3.30.1370.10">
    <property type="entry name" value="K Homology domain, type 1"/>
    <property type="match status" value="2"/>
</dbReference>
<evidence type="ECO:0000259" key="3">
    <source>
        <dbReference type="SMART" id="SM00322"/>
    </source>
</evidence>
<dbReference type="InterPro" id="IPR004088">
    <property type="entry name" value="KH_dom_type_1"/>
</dbReference>
<dbReference type="CDD" id="cd00105">
    <property type="entry name" value="KH-I"/>
    <property type="match status" value="2"/>
</dbReference>
<dbReference type="Proteomes" id="UP001432322">
    <property type="component" value="Unassembled WGS sequence"/>
</dbReference>
<feature type="domain" description="K Homology" evidence="3">
    <location>
        <begin position="239"/>
        <end position="311"/>
    </location>
</feature>
<reference evidence="4" key="1">
    <citation type="submission" date="2023-10" db="EMBL/GenBank/DDBJ databases">
        <title>Genome assembly of Pristionchus species.</title>
        <authorList>
            <person name="Yoshida K."/>
            <person name="Sommer R.J."/>
        </authorList>
    </citation>
    <scope>NUCLEOTIDE SEQUENCE</scope>
    <source>
        <strain evidence="4">RS5133</strain>
    </source>
</reference>
<dbReference type="InterPro" id="IPR004087">
    <property type="entry name" value="KH_dom"/>
</dbReference>
<sequence>HSFSFPSSFTHPTNMRELVKRRSIDKEGEPTIKKVKEEIVEKKPDVRRVKDEPIEFVEVTHRRQHSPVLPPSMDNNYLHNCSLNDRLISDIVNRFILIPPHCVGLVIGKQGVNIKNLRAFFPNVSITLGKSQIGLPSPLLMRGTRDLVTAVKEVVSNNIGIFGPVYESFLIHNYFKETTVTREALYSIDKLRLEKECVTVHFSEEDGSPTRSIIIHGNQTNVEYATSLLISMIAGVKNEVLTWRIQVPHSSVGRVIGKRHANIIETRKKSGARIELSNAKEGEDSSFRYFQVIGTRGQIDVAVGMITNFSGQFMNGSFLHTSYDSGFSSNSNSPKSMNNSLPVPMNCRFYG</sequence>
<dbReference type="SMART" id="SM00322">
    <property type="entry name" value="KH"/>
    <property type="match status" value="2"/>
</dbReference>
<name>A0AAV5VA20_9BILA</name>
<gene>
    <name evidence="4" type="ORF">PFISCL1PPCAC_6021</name>
</gene>
<accession>A0AAV5VA20</accession>
<evidence type="ECO:0000256" key="1">
    <source>
        <dbReference type="ARBA" id="ARBA00022737"/>
    </source>
</evidence>
<dbReference type="PANTHER" id="PTHR10288">
    <property type="entry name" value="KH DOMAIN CONTAINING RNA BINDING PROTEIN"/>
    <property type="match status" value="1"/>
</dbReference>
<dbReference type="SUPFAM" id="SSF54791">
    <property type="entry name" value="Eukaryotic type KH-domain (KH-domain type I)"/>
    <property type="match status" value="2"/>
</dbReference>
<evidence type="ECO:0000313" key="5">
    <source>
        <dbReference type="Proteomes" id="UP001432322"/>
    </source>
</evidence>
<evidence type="ECO:0000256" key="2">
    <source>
        <dbReference type="PROSITE-ProRule" id="PRU00117"/>
    </source>
</evidence>
<dbReference type="AlphaFoldDB" id="A0AAV5VA20"/>
<comment type="caution">
    <text evidence="4">The sequence shown here is derived from an EMBL/GenBank/DDBJ whole genome shotgun (WGS) entry which is preliminary data.</text>
</comment>
<dbReference type="EMBL" id="BTSY01000002">
    <property type="protein sequence ID" value="GMT14724.1"/>
    <property type="molecule type" value="Genomic_DNA"/>
</dbReference>